<dbReference type="InterPro" id="IPR045664">
    <property type="entry name" value="DUF6387"/>
</dbReference>
<dbReference type="EMBL" id="FNTC01000001">
    <property type="protein sequence ID" value="SEB31621.1"/>
    <property type="molecule type" value="Genomic_DNA"/>
</dbReference>
<sequence length="298" mass="33590">MAKITRLQNLPRWFDLKKYKGAESFRAFEWMKQLERRSDLLRHYPGGDYSQDVPEFLQDTLCMTWQRGMEEGASQIWETPIEDQPESMPNQWISDSPCLPVKPVSVNDLAKQMARDKQAVRDGKVKKSQYHKWAAINSEIQPLPERSPVIPLLHGVLPSGQTTPLSIDYYKGAPASPVIQVDLSVPDSVLKKAFAALLKEARALQSCGPKGKNKMYERWVRYGLLPYLDLRIWELLTGNRINRVVMADAVGYVKGDSSFNNTVVPLANGLMRDLSELRALAAVEAVTQAQADSVVFAD</sequence>
<gene>
    <name evidence="1" type="ORF">SAMN04490187_0237</name>
</gene>
<evidence type="ECO:0000313" key="1">
    <source>
        <dbReference type="EMBL" id="SEB31621.1"/>
    </source>
</evidence>
<dbReference type="RefSeq" id="WP_090451637.1">
    <property type="nucleotide sequence ID" value="NZ_FNTC01000001.1"/>
</dbReference>
<proteinExistence type="predicted"/>
<organism evidence="1 2">
    <name type="scientific">Pseudomonas jessenii</name>
    <dbReference type="NCBI Taxonomy" id="77298"/>
    <lineage>
        <taxon>Bacteria</taxon>
        <taxon>Pseudomonadati</taxon>
        <taxon>Pseudomonadota</taxon>
        <taxon>Gammaproteobacteria</taxon>
        <taxon>Pseudomonadales</taxon>
        <taxon>Pseudomonadaceae</taxon>
        <taxon>Pseudomonas</taxon>
    </lineage>
</organism>
<dbReference type="Pfam" id="PF19924">
    <property type="entry name" value="DUF6387"/>
    <property type="match status" value="1"/>
</dbReference>
<keyword evidence="2" id="KW-1185">Reference proteome</keyword>
<evidence type="ECO:0000313" key="2">
    <source>
        <dbReference type="Proteomes" id="UP000198542"/>
    </source>
</evidence>
<accession>A0A231FWZ0</accession>
<dbReference type="AlphaFoldDB" id="A0A231FWZ0"/>
<protein>
    <submittedName>
        <fullName evidence="1">Uncharacterized protein</fullName>
    </submittedName>
</protein>
<reference evidence="2" key="1">
    <citation type="submission" date="2016-10" db="EMBL/GenBank/DDBJ databases">
        <authorList>
            <person name="Varghese N."/>
            <person name="Submissions S."/>
        </authorList>
    </citation>
    <scope>NUCLEOTIDE SEQUENCE [LARGE SCALE GENOMIC DNA]</scope>
    <source>
        <strain evidence="2">BS3660</strain>
    </source>
</reference>
<dbReference type="Proteomes" id="UP000198542">
    <property type="component" value="Unassembled WGS sequence"/>
</dbReference>
<name>A0A231FWZ0_PSEJE</name>